<gene>
    <name evidence="2" type="ORF">PGLA2088_LOCUS1276</name>
</gene>
<dbReference type="Proteomes" id="UP000626109">
    <property type="component" value="Unassembled WGS sequence"/>
</dbReference>
<evidence type="ECO:0000313" key="3">
    <source>
        <dbReference type="Proteomes" id="UP000626109"/>
    </source>
</evidence>
<name>A0A813H7G1_POLGL</name>
<evidence type="ECO:0000256" key="1">
    <source>
        <dbReference type="SAM" id="MobiDB-lite"/>
    </source>
</evidence>
<dbReference type="AlphaFoldDB" id="A0A813H7G1"/>
<reference evidence="2" key="1">
    <citation type="submission" date="2021-02" db="EMBL/GenBank/DDBJ databases">
        <authorList>
            <person name="Dougan E. K."/>
            <person name="Rhodes N."/>
            <person name="Thang M."/>
            <person name="Chan C."/>
        </authorList>
    </citation>
    <scope>NUCLEOTIDE SEQUENCE</scope>
</reference>
<comment type="caution">
    <text evidence="2">The sequence shown here is derived from an EMBL/GenBank/DDBJ whole genome shotgun (WGS) entry which is preliminary data.</text>
</comment>
<feature type="region of interest" description="Disordered" evidence="1">
    <location>
        <begin position="116"/>
        <end position="145"/>
    </location>
</feature>
<protein>
    <submittedName>
        <fullName evidence="2">Uncharacterized protein</fullName>
    </submittedName>
</protein>
<proteinExistence type="predicted"/>
<feature type="non-terminal residue" evidence="2">
    <location>
        <position position="145"/>
    </location>
</feature>
<dbReference type="EMBL" id="CAJNNW010000988">
    <property type="protein sequence ID" value="CAE8633593.1"/>
    <property type="molecule type" value="Genomic_DNA"/>
</dbReference>
<organism evidence="2 3">
    <name type="scientific">Polarella glacialis</name>
    <name type="common">Dinoflagellate</name>
    <dbReference type="NCBI Taxonomy" id="89957"/>
    <lineage>
        <taxon>Eukaryota</taxon>
        <taxon>Sar</taxon>
        <taxon>Alveolata</taxon>
        <taxon>Dinophyceae</taxon>
        <taxon>Suessiales</taxon>
        <taxon>Suessiaceae</taxon>
        <taxon>Polarella</taxon>
    </lineage>
</organism>
<evidence type="ECO:0000313" key="2">
    <source>
        <dbReference type="EMBL" id="CAE8633593.1"/>
    </source>
</evidence>
<sequence>MAKYSAPLFYTSLVAALCAGLAAGILAFTSTVHGILSPFGIIDAHETAEIPELLGGAFWFLARGGCTCLATLVKWARRSHLAESERGTMVFASSIAGTSIRVTLIRSLLSAQDAHPRMPVPGCPSQDAHPRMPSPGCPRQDALAR</sequence>
<accession>A0A813H7G1</accession>